<dbReference type="RefSeq" id="WP_119479000.1">
    <property type="nucleotide sequence ID" value="NZ_QXML01000009.1"/>
</dbReference>
<gene>
    <name evidence="6" type="ORF">D0X99_16725</name>
</gene>
<keyword evidence="3 5" id="KW-1133">Transmembrane helix</keyword>
<dbReference type="InterPro" id="IPR032808">
    <property type="entry name" value="DoxX"/>
</dbReference>
<comment type="subcellular location">
    <subcellularLocation>
        <location evidence="1">Membrane</location>
        <topology evidence="1">Multi-pass membrane protein</topology>
    </subcellularLocation>
</comment>
<dbReference type="OrthoDB" id="7960583at2"/>
<feature type="transmembrane region" description="Helical" evidence="5">
    <location>
        <begin position="78"/>
        <end position="97"/>
    </location>
</feature>
<evidence type="ECO:0000256" key="4">
    <source>
        <dbReference type="ARBA" id="ARBA00023136"/>
    </source>
</evidence>
<protein>
    <submittedName>
        <fullName evidence="6">DoxX family protein</fullName>
    </submittedName>
</protein>
<reference evidence="6 7" key="1">
    <citation type="submission" date="2018-09" db="EMBL/GenBank/DDBJ databases">
        <authorList>
            <person name="Wang X."/>
            <person name="Du Z."/>
        </authorList>
    </citation>
    <scope>NUCLEOTIDE SEQUENCE [LARGE SCALE GENOMIC DNA]</scope>
    <source>
        <strain evidence="6 7">N3</strain>
    </source>
</reference>
<dbReference type="EMBL" id="QXML01000009">
    <property type="protein sequence ID" value="RIW13414.1"/>
    <property type="molecule type" value="Genomic_DNA"/>
</dbReference>
<name>A0A418PNE4_9BACT</name>
<feature type="transmembrane region" description="Helical" evidence="5">
    <location>
        <begin position="12"/>
        <end position="31"/>
    </location>
</feature>
<organism evidence="6 7">
    <name type="scientific">Algoriphagus lacus</name>
    <dbReference type="NCBI Taxonomy" id="2056311"/>
    <lineage>
        <taxon>Bacteria</taxon>
        <taxon>Pseudomonadati</taxon>
        <taxon>Bacteroidota</taxon>
        <taxon>Cytophagia</taxon>
        <taxon>Cytophagales</taxon>
        <taxon>Cyclobacteriaceae</taxon>
        <taxon>Algoriphagus</taxon>
    </lineage>
</organism>
<keyword evidence="7" id="KW-1185">Reference proteome</keyword>
<evidence type="ECO:0000313" key="7">
    <source>
        <dbReference type="Proteomes" id="UP000283522"/>
    </source>
</evidence>
<sequence length="127" mass="14209">MKFGTSIGNRITWYRMLSSLLAFFFALSGYWELIQHPATYPKTIEMGYPPYFITALGTAKLIGAGVLIIPKLKSLKEWVFAGFTFDVLFALISGAATGYHADVAKASIALVLVLFTYLQFRKQPNHH</sequence>
<evidence type="ECO:0000256" key="3">
    <source>
        <dbReference type="ARBA" id="ARBA00022989"/>
    </source>
</evidence>
<evidence type="ECO:0000256" key="1">
    <source>
        <dbReference type="ARBA" id="ARBA00004141"/>
    </source>
</evidence>
<evidence type="ECO:0000313" key="6">
    <source>
        <dbReference type="EMBL" id="RIW13414.1"/>
    </source>
</evidence>
<evidence type="ECO:0000256" key="5">
    <source>
        <dbReference type="SAM" id="Phobius"/>
    </source>
</evidence>
<comment type="caution">
    <text evidence="6">The sequence shown here is derived from an EMBL/GenBank/DDBJ whole genome shotgun (WGS) entry which is preliminary data.</text>
</comment>
<dbReference type="AlphaFoldDB" id="A0A418PNE4"/>
<proteinExistence type="predicted"/>
<dbReference type="Pfam" id="PF13564">
    <property type="entry name" value="DoxX_2"/>
    <property type="match status" value="1"/>
</dbReference>
<keyword evidence="4 5" id="KW-0472">Membrane</keyword>
<feature type="transmembrane region" description="Helical" evidence="5">
    <location>
        <begin position="51"/>
        <end position="69"/>
    </location>
</feature>
<accession>A0A418PNE4</accession>
<dbReference type="Proteomes" id="UP000283522">
    <property type="component" value="Unassembled WGS sequence"/>
</dbReference>
<keyword evidence="2 5" id="KW-0812">Transmembrane</keyword>
<dbReference type="GO" id="GO:0016020">
    <property type="term" value="C:membrane"/>
    <property type="evidence" value="ECO:0007669"/>
    <property type="project" value="UniProtKB-SubCell"/>
</dbReference>
<evidence type="ECO:0000256" key="2">
    <source>
        <dbReference type="ARBA" id="ARBA00022692"/>
    </source>
</evidence>